<protein>
    <submittedName>
        <fullName evidence="7">Metallophosphoesterase</fullName>
    </submittedName>
</protein>
<sequence length="410" mass="46964">MKKIIYCLIFCLCLMGCQSKTLSEKEDLKIIVASDIHYFLKDYYQDCEWFEDSMLYGDGKMVTYGDEIVDAFVQAVIQEKPDLVVLTGDLSFNGEKGSHQKLAQKLEQLREKNIQVAVIPGNHDIDNIYTKGYGQDDYFDVDNINAKDFQDIYQNLGYHLATSKHDESLSYRIDLNPDFALLMIDSNAHEQTEMTLGASGFFTDSTMQWLEKQLQDIQKDGKTPLVAMHHNLAIHNELLNNGYTINDHEKIAKLFSQYHVPFVLSGHIHCQNIKTIQGIYDIASSSLLDAPLQYGIIELNQDQMNYHTQSLSISVNADEYFDTVSANKFGKSLQGISDTQKRTAIQDVLVKANRYYFTGNINQYVDELRSSDGYQYLQNEDLSFYQQYLESMLKETESSQALQLSLTMKK</sequence>
<dbReference type="Pfam" id="PF00149">
    <property type="entry name" value="Metallophos"/>
    <property type="match status" value="1"/>
</dbReference>
<evidence type="ECO:0000313" key="8">
    <source>
        <dbReference type="Proteomes" id="UP001529275"/>
    </source>
</evidence>
<dbReference type="SUPFAM" id="SSF56300">
    <property type="entry name" value="Metallo-dependent phosphatases"/>
    <property type="match status" value="1"/>
</dbReference>
<dbReference type="InterPro" id="IPR050884">
    <property type="entry name" value="CNP_phosphodiesterase-III"/>
</dbReference>
<feature type="domain" description="Calcineurin-like phosphoesterase" evidence="5">
    <location>
        <begin position="28"/>
        <end position="270"/>
    </location>
</feature>
<evidence type="ECO:0000313" key="7">
    <source>
        <dbReference type="EMBL" id="MDM8195358.1"/>
    </source>
</evidence>
<dbReference type="PANTHER" id="PTHR42988:SF2">
    <property type="entry name" value="CYCLIC NUCLEOTIDE PHOSPHODIESTERASE CBUA0032-RELATED"/>
    <property type="match status" value="1"/>
</dbReference>
<dbReference type="RefSeq" id="WP_289527326.1">
    <property type="nucleotide sequence ID" value="NZ_JAUDCK010000007.1"/>
</dbReference>
<dbReference type="PANTHER" id="PTHR42988">
    <property type="entry name" value="PHOSPHOHYDROLASE"/>
    <property type="match status" value="1"/>
</dbReference>
<dbReference type="InterPro" id="IPR040869">
    <property type="entry name" value="CNP_C"/>
</dbReference>
<evidence type="ECO:0000256" key="2">
    <source>
        <dbReference type="ARBA" id="ARBA00022801"/>
    </source>
</evidence>
<keyword evidence="8" id="KW-1185">Reference proteome</keyword>
<comment type="similarity">
    <text evidence="4">Belongs to the cyclic nucleotide phosphodiesterase class-III family.</text>
</comment>
<evidence type="ECO:0000256" key="4">
    <source>
        <dbReference type="ARBA" id="ARBA00025742"/>
    </source>
</evidence>
<keyword evidence="1" id="KW-0479">Metal-binding</keyword>
<evidence type="ECO:0000259" key="5">
    <source>
        <dbReference type="Pfam" id="PF00149"/>
    </source>
</evidence>
<keyword evidence="3" id="KW-0408">Iron</keyword>
<proteinExistence type="inferred from homology"/>
<organism evidence="7 8">
    <name type="scientific">Massilimicrobiota timonensis</name>
    <dbReference type="NCBI Taxonomy" id="1776392"/>
    <lineage>
        <taxon>Bacteria</taxon>
        <taxon>Bacillati</taxon>
        <taxon>Bacillota</taxon>
        <taxon>Erysipelotrichia</taxon>
        <taxon>Erysipelotrichales</taxon>
        <taxon>Erysipelotrichaceae</taxon>
        <taxon>Massilimicrobiota</taxon>
    </lineage>
</organism>
<comment type="caution">
    <text evidence="7">The sequence shown here is derived from an EMBL/GenBank/DDBJ whole genome shotgun (WGS) entry which is preliminary data.</text>
</comment>
<dbReference type="InterPro" id="IPR029052">
    <property type="entry name" value="Metallo-depent_PP-like"/>
</dbReference>
<evidence type="ECO:0000256" key="1">
    <source>
        <dbReference type="ARBA" id="ARBA00022723"/>
    </source>
</evidence>
<reference evidence="8" key="1">
    <citation type="submission" date="2023-06" db="EMBL/GenBank/DDBJ databases">
        <title>Identification and characterization of horizontal gene transfer across gut microbiota members of farm animals based on homology search.</title>
        <authorList>
            <person name="Zeman M."/>
            <person name="Kubasova T."/>
            <person name="Jahodarova E."/>
            <person name="Nykrynova M."/>
            <person name="Rychlik I."/>
        </authorList>
    </citation>
    <scope>NUCLEOTIDE SEQUENCE [LARGE SCALE GENOMIC DNA]</scope>
    <source>
        <strain evidence="8">ET341</strain>
    </source>
</reference>
<gene>
    <name evidence="7" type="ORF">QUV98_03370</name>
</gene>
<dbReference type="Gene3D" id="3.60.21.10">
    <property type="match status" value="1"/>
</dbReference>
<dbReference type="Proteomes" id="UP001529275">
    <property type="component" value="Unassembled WGS sequence"/>
</dbReference>
<dbReference type="InterPro" id="IPR004843">
    <property type="entry name" value="Calcineurin-like_PHP"/>
</dbReference>
<dbReference type="Pfam" id="PF17839">
    <property type="entry name" value="CNP_C_terminal"/>
    <property type="match status" value="1"/>
</dbReference>
<reference evidence="7 8" key="2">
    <citation type="submission" date="2023-06" db="EMBL/GenBank/DDBJ databases">
        <authorList>
            <person name="Zeman M."/>
            <person name="Kubasova T."/>
            <person name="Jahodarova E."/>
            <person name="Nykrynova M."/>
            <person name="Rychlik I."/>
        </authorList>
    </citation>
    <scope>NUCLEOTIDE SEQUENCE [LARGE SCALE GENOMIC DNA]</scope>
    <source>
        <strain evidence="7 8">ET341</strain>
    </source>
</reference>
<evidence type="ECO:0000256" key="3">
    <source>
        <dbReference type="ARBA" id="ARBA00023004"/>
    </source>
</evidence>
<accession>A0ABT7UGU8</accession>
<name>A0ABT7UGU8_9FIRM</name>
<evidence type="ECO:0000259" key="6">
    <source>
        <dbReference type="Pfam" id="PF17839"/>
    </source>
</evidence>
<dbReference type="EMBL" id="JAUDCK010000007">
    <property type="protein sequence ID" value="MDM8195358.1"/>
    <property type="molecule type" value="Genomic_DNA"/>
</dbReference>
<keyword evidence="2" id="KW-0378">Hydrolase</keyword>
<feature type="domain" description="Cyclic nucleotide phosphodiesterase C-terminal" evidence="6">
    <location>
        <begin position="318"/>
        <end position="397"/>
    </location>
</feature>